<reference evidence="2" key="1">
    <citation type="submission" date="2016-10" db="EMBL/GenBank/DDBJ databases">
        <title>Sequence of Gallionella enrichment culture.</title>
        <authorList>
            <person name="Poehlein A."/>
            <person name="Muehling M."/>
            <person name="Daniel R."/>
        </authorList>
    </citation>
    <scope>NUCLEOTIDE SEQUENCE</scope>
</reference>
<organism evidence="2">
    <name type="scientific">mine drainage metagenome</name>
    <dbReference type="NCBI Taxonomy" id="410659"/>
    <lineage>
        <taxon>unclassified sequences</taxon>
        <taxon>metagenomes</taxon>
        <taxon>ecological metagenomes</taxon>
    </lineage>
</organism>
<dbReference type="CDD" id="cd07344">
    <property type="entry name" value="M48_yhfN_like"/>
    <property type="match status" value="1"/>
</dbReference>
<name>A0A1J5Q0J8_9ZZZZ</name>
<comment type="caution">
    <text evidence="2">The sequence shown here is derived from an EMBL/GenBank/DDBJ whole genome shotgun (WGS) entry which is preliminary data.</text>
</comment>
<gene>
    <name evidence="2" type="ORF">GALL_414430</name>
</gene>
<evidence type="ECO:0000259" key="1">
    <source>
        <dbReference type="Pfam" id="PF01863"/>
    </source>
</evidence>
<feature type="domain" description="YgjP-like metallopeptidase" evidence="1">
    <location>
        <begin position="30"/>
        <end position="111"/>
    </location>
</feature>
<accession>A0A1J5Q0J8</accession>
<sequence length="139" mass="15778">MSKREEAALVPEMVAKVKRSEKRLRPGDDELQKRAQVLSRELFAGLARPTSVRWSEAMKQRWGSCTLDDGSIRISSRLLGMPRYVLDYVLVHELAHLLEAAHSERFYELEGRFGQSQRAVGFLEGWQSAQGGTMDLSDI</sequence>
<protein>
    <submittedName>
        <fullName evidence="2">SprT-like family protein</fullName>
    </submittedName>
</protein>
<dbReference type="EMBL" id="MLJW01001751">
    <property type="protein sequence ID" value="OIQ76866.1"/>
    <property type="molecule type" value="Genomic_DNA"/>
</dbReference>
<dbReference type="Pfam" id="PF01863">
    <property type="entry name" value="YgjP-like"/>
    <property type="match status" value="1"/>
</dbReference>
<dbReference type="Gene3D" id="3.30.2010.10">
    <property type="entry name" value="Metalloproteases ('zincins'), catalytic domain"/>
    <property type="match status" value="1"/>
</dbReference>
<dbReference type="AlphaFoldDB" id="A0A1J5Q0J8"/>
<dbReference type="InterPro" id="IPR002725">
    <property type="entry name" value="YgjP-like_metallopeptidase"/>
</dbReference>
<dbReference type="PANTHER" id="PTHR30399">
    <property type="entry name" value="UNCHARACTERIZED PROTEIN YGJP"/>
    <property type="match status" value="1"/>
</dbReference>
<evidence type="ECO:0000313" key="2">
    <source>
        <dbReference type="EMBL" id="OIQ76866.1"/>
    </source>
</evidence>
<dbReference type="PANTHER" id="PTHR30399:SF1">
    <property type="entry name" value="UTP PYROPHOSPHATASE"/>
    <property type="match status" value="1"/>
</dbReference>
<proteinExistence type="predicted"/>
<dbReference type="InterPro" id="IPR053136">
    <property type="entry name" value="UTP_pyrophosphatase-like"/>
</dbReference>